<keyword evidence="3" id="KW-1185">Reference proteome</keyword>
<sequence>MDLSMNQIRGFAFSFVIVIITFVVSAIAAGILADFMGVWKKPIIGSVAASLVVLSGYITAPSHKTKVATAWLIVGAIAALILSSTSPYPEDKPTLFPLYATYASGFITLLICIIWHKKHNQ</sequence>
<evidence type="ECO:0000313" key="2">
    <source>
        <dbReference type="EMBL" id="GAA0816337.1"/>
    </source>
</evidence>
<keyword evidence="1" id="KW-0472">Membrane</keyword>
<comment type="caution">
    <text evidence="2">The sequence shown here is derived from an EMBL/GenBank/DDBJ whole genome shotgun (WGS) entry which is preliminary data.</text>
</comment>
<accession>A0ABN1L6D9</accession>
<name>A0ABN1L6D9_9GAMM</name>
<feature type="transmembrane region" description="Helical" evidence="1">
    <location>
        <begin position="12"/>
        <end position="31"/>
    </location>
</feature>
<keyword evidence="1" id="KW-1133">Transmembrane helix</keyword>
<feature type="transmembrane region" description="Helical" evidence="1">
    <location>
        <begin position="67"/>
        <end position="84"/>
    </location>
</feature>
<protein>
    <submittedName>
        <fullName evidence="2">Uncharacterized protein</fullName>
    </submittedName>
</protein>
<evidence type="ECO:0000313" key="3">
    <source>
        <dbReference type="Proteomes" id="UP001500021"/>
    </source>
</evidence>
<keyword evidence="1" id="KW-0812">Transmembrane</keyword>
<dbReference type="EMBL" id="BAAAFA010000005">
    <property type="protein sequence ID" value="GAA0816337.1"/>
    <property type="molecule type" value="Genomic_DNA"/>
</dbReference>
<proteinExistence type="predicted"/>
<dbReference type="Proteomes" id="UP001500021">
    <property type="component" value="Unassembled WGS sequence"/>
</dbReference>
<feature type="transmembrane region" description="Helical" evidence="1">
    <location>
        <begin position="96"/>
        <end position="115"/>
    </location>
</feature>
<organism evidence="2 3">
    <name type="scientific">Colwellia asteriadis</name>
    <dbReference type="NCBI Taxonomy" id="517723"/>
    <lineage>
        <taxon>Bacteria</taxon>
        <taxon>Pseudomonadati</taxon>
        <taxon>Pseudomonadota</taxon>
        <taxon>Gammaproteobacteria</taxon>
        <taxon>Alteromonadales</taxon>
        <taxon>Colwelliaceae</taxon>
        <taxon>Colwellia</taxon>
    </lineage>
</organism>
<feature type="transmembrane region" description="Helical" evidence="1">
    <location>
        <begin position="43"/>
        <end position="60"/>
    </location>
</feature>
<reference evidence="3" key="1">
    <citation type="journal article" date="2019" name="Int. J. Syst. Evol. Microbiol.">
        <title>The Global Catalogue of Microorganisms (GCM) 10K type strain sequencing project: providing services to taxonomists for standard genome sequencing and annotation.</title>
        <authorList>
            <consortium name="The Broad Institute Genomics Platform"/>
            <consortium name="The Broad Institute Genome Sequencing Center for Infectious Disease"/>
            <person name="Wu L."/>
            <person name="Ma J."/>
        </authorList>
    </citation>
    <scope>NUCLEOTIDE SEQUENCE [LARGE SCALE GENOMIC DNA]</scope>
    <source>
        <strain evidence="3">JCM 15608</strain>
    </source>
</reference>
<evidence type="ECO:0000256" key="1">
    <source>
        <dbReference type="SAM" id="Phobius"/>
    </source>
</evidence>
<gene>
    <name evidence="2" type="ORF">GCM10009111_15960</name>
</gene>